<proteinExistence type="predicted"/>
<accession>A0ABV2ENX5</accession>
<dbReference type="EMBL" id="JBEPLU010000003">
    <property type="protein sequence ID" value="MET3528347.1"/>
    <property type="molecule type" value="Genomic_DNA"/>
</dbReference>
<gene>
    <name evidence="1" type="ORF">ABID41_003486</name>
</gene>
<dbReference type="Proteomes" id="UP001549110">
    <property type="component" value="Unassembled WGS sequence"/>
</dbReference>
<evidence type="ECO:0000313" key="2">
    <source>
        <dbReference type="Proteomes" id="UP001549110"/>
    </source>
</evidence>
<evidence type="ECO:0000313" key="1">
    <source>
        <dbReference type="EMBL" id="MET3528347.1"/>
    </source>
</evidence>
<organism evidence="1 2">
    <name type="scientific">Phenylobacterium koreense</name>
    <dbReference type="NCBI Taxonomy" id="266125"/>
    <lineage>
        <taxon>Bacteria</taxon>
        <taxon>Pseudomonadati</taxon>
        <taxon>Pseudomonadota</taxon>
        <taxon>Alphaproteobacteria</taxon>
        <taxon>Caulobacterales</taxon>
        <taxon>Caulobacteraceae</taxon>
        <taxon>Phenylobacterium</taxon>
    </lineage>
</organism>
<dbReference type="Pfam" id="PF20370">
    <property type="entry name" value="DUF6665"/>
    <property type="match status" value="1"/>
</dbReference>
<dbReference type="InterPro" id="IPR046606">
    <property type="entry name" value="DUF6665"/>
</dbReference>
<dbReference type="RefSeq" id="WP_331932925.1">
    <property type="nucleotide sequence ID" value="NZ_JBEPLU010000003.1"/>
</dbReference>
<keyword evidence="2" id="KW-1185">Reference proteome</keyword>
<name>A0ABV2ENX5_9CAUL</name>
<protein>
    <submittedName>
        <fullName evidence="1">Uncharacterized protein</fullName>
    </submittedName>
</protein>
<reference evidence="1 2" key="1">
    <citation type="submission" date="2024-06" db="EMBL/GenBank/DDBJ databases">
        <title>Genomic Encyclopedia of Type Strains, Phase IV (KMG-IV): sequencing the most valuable type-strain genomes for metagenomic binning, comparative biology and taxonomic classification.</title>
        <authorList>
            <person name="Goeker M."/>
        </authorList>
    </citation>
    <scope>NUCLEOTIDE SEQUENCE [LARGE SCALE GENOMIC DNA]</scope>
    <source>
        <strain evidence="1 2">DSM 17809</strain>
    </source>
</reference>
<sequence>MSSLRMPQGSSSPLFKTGASILDYEIQEERGYALGRAGQRVETALAALRAFDARGGPVDERPALLKEAAKAVWYYFIQREACGIRNQKPAIEHYGIPREVLMRLGAS</sequence>
<comment type="caution">
    <text evidence="1">The sequence shown here is derived from an EMBL/GenBank/DDBJ whole genome shotgun (WGS) entry which is preliminary data.</text>
</comment>